<dbReference type="GO" id="GO:0008234">
    <property type="term" value="F:cysteine-type peptidase activity"/>
    <property type="evidence" value="ECO:0007669"/>
    <property type="project" value="UniProtKB-KW"/>
</dbReference>
<evidence type="ECO:0000256" key="2">
    <source>
        <dbReference type="ARBA" id="ARBA00022670"/>
    </source>
</evidence>
<dbReference type="AlphaFoldDB" id="A0A2Z3I471"/>
<dbReference type="InterPro" id="IPR041382">
    <property type="entry name" value="SH3_16"/>
</dbReference>
<comment type="similarity">
    <text evidence="1">Belongs to the peptidase C40 family.</text>
</comment>
<keyword evidence="3 6" id="KW-0378">Hydrolase</keyword>
<accession>A0A2Z3I471</accession>
<evidence type="ECO:0000259" key="5">
    <source>
        <dbReference type="PROSITE" id="PS51935"/>
    </source>
</evidence>
<dbReference type="RefSeq" id="WP_110450880.1">
    <property type="nucleotide sequence ID" value="NZ_CP029479.1"/>
</dbReference>
<dbReference type="InterPro" id="IPR000064">
    <property type="entry name" value="NLP_P60_dom"/>
</dbReference>
<dbReference type="PROSITE" id="PS51935">
    <property type="entry name" value="NLPC_P60"/>
    <property type="match status" value="1"/>
</dbReference>
<keyword evidence="2" id="KW-0645">Protease</keyword>
<evidence type="ECO:0000256" key="4">
    <source>
        <dbReference type="ARBA" id="ARBA00022807"/>
    </source>
</evidence>
<dbReference type="InterPro" id="IPR038765">
    <property type="entry name" value="Papain-like_cys_pep_sf"/>
</dbReference>
<dbReference type="Proteomes" id="UP000247763">
    <property type="component" value="Chromosome"/>
</dbReference>
<organism evidence="6 7">
    <name type="scientific">Phenylobacterium parvum</name>
    <dbReference type="NCBI Taxonomy" id="2201350"/>
    <lineage>
        <taxon>Bacteria</taxon>
        <taxon>Pseudomonadati</taxon>
        <taxon>Pseudomonadota</taxon>
        <taxon>Alphaproteobacteria</taxon>
        <taxon>Caulobacterales</taxon>
        <taxon>Caulobacteraceae</taxon>
        <taxon>Phenylobacterium</taxon>
    </lineage>
</organism>
<protein>
    <submittedName>
        <fullName evidence="6">Hydrolase Nlp/P60</fullName>
    </submittedName>
</protein>
<dbReference type="InterPro" id="IPR051794">
    <property type="entry name" value="PG_Endopeptidase_C40"/>
</dbReference>
<dbReference type="Pfam" id="PF18348">
    <property type="entry name" value="SH3_16"/>
    <property type="match status" value="1"/>
</dbReference>
<keyword evidence="7" id="KW-1185">Reference proteome</keyword>
<evidence type="ECO:0000313" key="7">
    <source>
        <dbReference type="Proteomes" id="UP000247763"/>
    </source>
</evidence>
<dbReference type="PANTHER" id="PTHR47359">
    <property type="entry name" value="PEPTIDOGLYCAN DL-ENDOPEPTIDASE CWLO"/>
    <property type="match status" value="1"/>
</dbReference>
<evidence type="ECO:0000313" key="6">
    <source>
        <dbReference type="EMBL" id="AWM78314.1"/>
    </source>
</evidence>
<proteinExistence type="inferred from homology"/>
<name>A0A2Z3I471_9CAUL</name>
<dbReference type="PANTHER" id="PTHR47359:SF3">
    <property type="entry name" value="NLP_P60 DOMAIN-CONTAINING PROTEIN-RELATED"/>
    <property type="match status" value="1"/>
</dbReference>
<gene>
    <name evidence="6" type="ORF">HYN04_11460</name>
</gene>
<dbReference type="SUPFAM" id="SSF54001">
    <property type="entry name" value="Cysteine proteinases"/>
    <property type="match status" value="1"/>
</dbReference>
<dbReference type="KEGG" id="phb:HYN04_11460"/>
<evidence type="ECO:0000256" key="1">
    <source>
        <dbReference type="ARBA" id="ARBA00007074"/>
    </source>
</evidence>
<dbReference type="OrthoDB" id="9813368at2"/>
<dbReference type="EMBL" id="CP029479">
    <property type="protein sequence ID" value="AWM78314.1"/>
    <property type="molecule type" value="Genomic_DNA"/>
</dbReference>
<dbReference type="Pfam" id="PF00877">
    <property type="entry name" value="NLPC_P60"/>
    <property type="match status" value="1"/>
</dbReference>
<sequence length="286" mass="30542">MSSDPRLTLARPDLASEALEGWIPAARYARPRRMQAAVPSTAIRREPRAEAEQLDQLLLGERFDVLEIRDGFAWGQSVRDGYVGHVAFGALAPEGPPPTHRVQVVLSYGFDGPSIKSRPTGPISLNSLVTVTAREGRLALCDAGFWMPESHLAPLGDFSGDPAAVAEAHLGAAYLWGGREGCGLDCSGLVQQALLACGRACPRDSDLQQALGVHVDPSGLERGDLVFWRGHVAMMVDAVRMVHANAHHMAVAIEPLAEATDRIVAAGGGEPVAFRRPLDRARPQAG</sequence>
<dbReference type="Gene3D" id="3.90.1720.10">
    <property type="entry name" value="endopeptidase domain like (from Nostoc punctiforme)"/>
    <property type="match status" value="1"/>
</dbReference>
<evidence type="ECO:0000256" key="3">
    <source>
        <dbReference type="ARBA" id="ARBA00022801"/>
    </source>
</evidence>
<feature type="domain" description="NlpC/P60" evidence="5">
    <location>
        <begin position="156"/>
        <end position="279"/>
    </location>
</feature>
<keyword evidence="4" id="KW-0788">Thiol protease</keyword>
<dbReference type="GO" id="GO:0006508">
    <property type="term" value="P:proteolysis"/>
    <property type="evidence" value="ECO:0007669"/>
    <property type="project" value="UniProtKB-KW"/>
</dbReference>
<reference evidence="7" key="1">
    <citation type="submission" date="2018-05" db="EMBL/GenBank/DDBJ databases">
        <title>Genome sequencing of Phenylobacterium sp. HYN0004.</title>
        <authorList>
            <person name="Yi H."/>
            <person name="Baek C."/>
        </authorList>
    </citation>
    <scope>NUCLEOTIDE SEQUENCE [LARGE SCALE GENOMIC DNA]</scope>
    <source>
        <strain evidence="7">HYN0004</strain>
    </source>
</reference>